<evidence type="ECO:0000313" key="6">
    <source>
        <dbReference type="EMBL" id="EHP40923.1"/>
    </source>
</evidence>
<dbReference type="PANTHER" id="PTHR30329:SF17">
    <property type="entry name" value="LIPOPROTEIN YFIB-RELATED"/>
    <property type="match status" value="1"/>
</dbReference>
<dbReference type="PATRIC" id="fig|1127483.3.peg.4560"/>
<dbReference type="PROSITE" id="PS51123">
    <property type="entry name" value="OMPA_2"/>
    <property type="match status" value="1"/>
</dbReference>
<sequence length="173" mass="18011">MGTSIVLSNLRITGSRGLAAASVAITVALAACQTAPASQLAPAQVQALQSQGFTLTENGWELGLSEKVLFGLNEDVISGDRQEAVQRIGLALSGAGIDHVRLDGHTDDSGSADYNQQLSVRRAEAVAKVLATAGIQPENIQVRGLGKSKPVADNRTAAGRTENRRVAIVITIE</sequence>
<dbReference type="GO" id="GO:0009279">
    <property type="term" value="C:cell outer membrane"/>
    <property type="evidence" value="ECO:0007669"/>
    <property type="project" value="UniProtKB-SubCell"/>
</dbReference>
<dbReference type="Pfam" id="PF00691">
    <property type="entry name" value="OmpA"/>
    <property type="match status" value="1"/>
</dbReference>
<accession>H1S973</accession>
<dbReference type="InterPro" id="IPR006664">
    <property type="entry name" value="OMP_bac"/>
</dbReference>
<proteinExistence type="predicted"/>
<dbReference type="InterPro" id="IPR036737">
    <property type="entry name" value="OmpA-like_sf"/>
</dbReference>
<evidence type="ECO:0000256" key="2">
    <source>
        <dbReference type="ARBA" id="ARBA00023136"/>
    </source>
</evidence>
<evidence type="ECO:0000256" key="4">
    <source>
        <dbReference type="SAM" id="SignalP"/>
    </source>
</evidence>
<dbReference type="SUPFAM" id="SSF103088">
    <property type="entry name" value="OmpA-like"/>
    <property type="match status" value="1"/>
</dbReference>
<dbReference type="CDD" id="cd07185">
    <property type="entry name" value="OmpA_C-like"/>
    <property type="match status" value="1"/>
</dbReference>
<comment type="subcellular location">
    <subcellularLocation>
        <location evidence="1">Cell outer membrane</location>
    </subcellularLocation>
</comment>
<evidence type="ECO:0000259" key="5">
    <source>
        <dbReference type="PROSITE" id="PS51123"/>
    </source>
</evidence>
<dbReference type="InterPro" id="IPR006665">
    <property type="entry name" value="OmpA-like"/>
</dbReference>
<keyword evidence="4" id="KW-0732">Signal</keyword>
<dbReference type="EMBL" id="AHJE01000056">
    <property type="protein sequence ID" value="EHP40923.1"/>
    <property type="molecule type" value="Genomic_DNA"/>
</dbReference>
<feature type="domain" description="OmpA-like" evidence="5">
    <location>
        <begin position="58"/>
        <end position="173"/>
    </location>
</feature>
<organism evidence="6 7">
    <name type="scientific">Cupriavidus basilensis OR16</name>
    <dbReference type="NCBI Taxonomy" id="1127483"/>
    <lineage>
        <taxon>Bacteria</taxon>
        <taxon>Pseudomonadati</taxon>
        <taxon>Pseudomonadota</taxon>
        <taxon>Betaproteobacteria</taxon>
        <taxon>Burkholderiales</taxon>
        <taxon>Burkholderiaceae</taxon>
        <taxon>Cupriavidus</taxon>
    </lineage>
</organism>
<gene>
    <name evidence="6" type="ORF">OR16_22818</name>
</gene>
<dbReference type="Proteomes" id="UP000005808">
    <property type="component" value="Unassembled WGS sequence"/>
</dbReference>
<protein>
    <recommendedName>
        <fullName evidence="5">OmpA-like domain-containing protein</fullName>
    </recommendedName>
</protein>
<dbReference type="RefSeq" id="WP_006159981.1">
    <property type="nucleotide sequence ID" value="NZ_AHJE01000056.1"/>
</dbReference>
<evidence type="ECO:0000313" key="7">
    <source>
        <dbReference type="Proteomes" id="UP000005808"/>
    </source>
</evidence>
<dbReference type="AlphaFoldDB" id="H1S973"/>
<reference evidence="6 7" key="1">
    <citation type="journal article" date="2012" name="J. Bacteriol.">
        <title>De Novo Genome Project of Cupriavidus basilensis OR16.</title>
        <authorList>
            <person name="Cserhati M."/>
            <person name="Kriszt B."/>
            <person name="Szoboszlay S."/>
            <person name="Toth A."/>
            <person name="Szabo I."/>
            <person name="Tancsics A."/>
            <person name="Nagy I."/>
            <person name="Horvath B."/>
            <person name="Nagy I."/>
            <person name="Kukolya J."/>
        </authorList>
    </citation>
    <scope>NUCLEOTIDE SEQUENCE [LARGE SCALE GENOMIC DNA]</scope>
    <source>
        <strain evidence="6 7">OR16</strain>
    </source>
</reference>
<dbReference type="InterPro" id="IPR050330">
    <property type="entry name" value="Bact_OuterMem_StrucFunc"/>
</dbReference>
<dbReference type="Gene3D" id="3.30.1330.60">
    <property type="entry name" value="OmpA-like domain"/>
    <property type="match status" value="1"/>
</dbReference>
<name>H1S973_9BURK</name>
<feature type="chain" id="PRO_5003554305" description="OmpA-like domain-containing protein" evidence="4">
    <location>
        <begin position="31"/>
        <end position="173"/>
    </location>
</feature>
<keyword evidence="2 3" id="KW-0472">Membrane</keyword>
<comment type="caution">
    <text evidence="6">The sequence shown here is derived from an EMBL/GenBank/DDBJ whole genome shotgun (WGS) entry which is preliminary data.</text>
</comment>
<feature type="signal peptide" evidence="4">
    <location>
        <begin position="1"/>
        <end position="30"/>
    </location>
</feature>
<dbReference type="PANTHER" id="PTHR30329">
    <property type="entry name" value="STATOR ELEMENT OF FLAGELLAR MOTOR COMPLEX"/>
    <property type="match status" value="1"/>
</dbReference>
<evidence type="ECO:0000256" key="1">
    <source>
        <dbReference type="ARBA" id="ARBA00004442"/>
    </source>
</evidence>
<dbReference type="PRINTS" id="PR01023">
    <property type="entry name" value="NAFLGMOTY"/>
</dbReference>
<dbReference type="PRINTS" id="PR01021">
    <property type="entry name" value="OMPADOMAIN"/>
</dbReference>
<evidence type="ECO:0000256" key="3">
    <source>
        <dbReference type="PROSITE-ProRule" id="PRU00473"/>
    </source>
</evidence>